<dbReference type="InterPro" id="IPR010982">
    <property type="entry name" value="Lambda_DNA-bd_dom_sf"/>
</dbReference>
<evidence type="ECO:0000313" key="2">
    <source>
        <dbReference type="Proteomes" id="UP001501725"/>
    </source>
</evidence>
<sequence>MSIGKIERQDEETFLLNLVMIREVRLKLTQQKMVDLLGHGLNLPRYQKWEERQAFPPIFFVRRVAEVADTPIEVLLTQRISE</sequence>
<proteinExistence type="predicted"/>
<dbReference type="EMBL" id="BAABGY010000007">
    <property type="protein sequence ID" value="GAA4328448.1"/>
    <property type="molecule type" value="Genomic_DNA"/>
</dbReference>
<accession>A0ABP8GQH2</accession>
<gene>
    <name evidence="1" type="ORF">GCM10023184_18330</name>
</gene>
<keyword evidence="2" id="KW-1185">Reference proteome</keyword>
<reference evidence="2" key="1">
    <citation type="journal article" date="2019" name="Int. J. Syst. Evol. Microbiol.">
        <title>The Global Catalogue of Microorganisms (GCM) 10K type strain sequencing project: providing services to taxonomists for standard genome sequencing and annotation.</title>
        <authorList>
            <consortium name="The Broad Institute Genomics Platform"/>
            <consortium name="The Broad Institute Genome Sequencing Center for Infectious Disease"/>
            <person name="Wu L."/>
            <person name="Ma J."/>
        </authorList>
    </citation>
    <scope>NUCLEOTIDE SEQUENCE [LARGE SCALE GENOMIC DNA]</scope>
    <source>
        <strain evidence="2">JCM 17919</strain>
    </source>
</reference>
<evidence type="ECO:0008006" key="3">
    <source>
        <dbReference type="Google" id="ProtNLM"/>
    </source>
</evidence>
<name>A0ABP8GQH2_9BACT</name>
<comment type="caution">
    <text evidence="1">The sequence shown here is derived from an EMBL/GenBank/DDBJ whole genome shotgun (WGS) entry which is preliminary data.</text>
</comment>
<evidence type="ECO:0000313" key="1">
    <source>
        <dbReference type="EMBL" id="GAA4328448.1"/>
    </source>
</evidence>
<organism evidence="1 2">
    <name type="scientific">Flaviaesturariibacter amylovorans</name>
    <dbReference type="NCBI Taxonomy" id="1084520"/>
    <lineage>
        <taxon>Bacteria</taxon>
        <taxon>Pseudomonadati</taxon>
        <taxon>Bacteroidota</taxon>
        <taxon>Chitinophagia</taxon>
        <taxon>Chitinophagales</taxon>
        <taxon>Chitinophagaceae</taxon>
        <taxon>Flaviaestuariibacter</taxon>
    </lineage>
</organism>
<dbReference type="RefSeq" id="WP_345255266.1">
    <property type="nucleotide sequence ID" value="NZ_BAABGY010000007.1"/>
</dbReference>
<dbReference type="SUPFAM" id="SSF47413">
    <property type="entry name" value="lambda repressor-like DNA-binding domains"/>
    <property type="match status" value="1"/>
</dbReference>
<dbReference type="Proteomes" id="UP001501725">
    <property type="component" value="Unassembled WGS sequence"/>
</dbReference>
<protein>
    <recommendedName>
        <fullName evidence="3">XRE family transcriptional regulator</fullName>
    </recommendedName>
</protein>